<evidence type="ECO:0000256" key="2">
    <source>
        <dbReference type="SAM" id="MobiDB-lite"/>
    </source>
</evidence>
<comment type="caution">
    <text evidence="3">The sequence shown here is derived from an EMBL/GenBank/DDBJ whole genome shotgun (WGS) entry which is preliminary data.</text>
</comment>
<organism evidence="3 4">
    <name type="scientific">Rubroshorea leprosula</name>
    <dbReference type="NCBI Taxonomy" id="152421"/>
    <lineage>
        <taxon>Eukaryota</taxon>
        <taxon>Viridiplantae</taxon>
        <taxon>Streptophyta</taxon>
        <taxon>Embryophyta</taxon>
        <taxon>Tracheophyta</taxon>
        <taxon>Spermatophyta</taxon>
        <taxon>Magnoliopsida</taxon>
        <taxon>eudicotyledons</taxon>
        <taxon>Gunneridae</taxon>
        <taxon>Pentapetalae</taxon>
        <taxon>rosids</taxon>
        <taxon>malvids</taxon>
        <taxon>Malvales</taxon>
        <taxon>Dipterocarpaceae</taxon>
        <taxon>Rubroshorea</taxon>
    </lineage>
</organism>
<dbReference type="AlphaFoldDB" id="A0AAV5IA26"/>
<evidence type="ECO:0000256" key="1">
    <source>
        <dbReference type="SAM" id="Coils"/>
    </source>
</evidence>
<dbReference type="InterPro" id="IPR036691">
    <property type="entry name" value="Endo/exonu/phosph_ase_sf"/>
</dbReference>
<name>A0AAV5IA26_9ROSI</name>
<keyword evidence="1" id="KW-0175">Coiled coil</keyword>
<dbReference type="PANTHER" id="PTHR33710:SF77">
    <property type="entry name" value="DNASE I-LIKE SUPERFAMILY PROTEIN"/>
    <property type="match status" value="1"/>
</dbReference>
<protein>
    <submittedName>
        <fullName evidence="3">Uncharacterized protein</fullName>
    </submittedName>
</protein>
<feature type="region of interest" description="Disordered" evidence="2">
    <location>
        <begin position="654"/>
        <end position="680"/>
    </location>
</feature>
<feature type="coiled-coil region" evidence="1">
    <location>
        <begin position="196"/>
        <end position="230"/>
    </location>
</feature>
<dbReference type="Proteomes" id="UP001054252">
    <property type="component" value="Unassembled WGS sequence"/>
</dbReference>
<sequence length="852" mass="97405">MFDGCCSDAAFTTSWHFSLVYGEPNVQLRRSMWNKVLNMGKPKSILWLLMGDLNLVGDSSDKKGKRPPLVTDKRILEDLICSCLLREVIYKGPQYTWSKGHIQERLDRAMINDQWSQLFPNAQLFHCTRIGSDHCPLLLCLKAIPACFKKQFRYELKWQLQDGYAGVISRGWSTDRSGSPLFCMTFKLAHCQKNSIDWCKSSLANSRQELENLQQELDRIQLEEQSEMNDQRQKIIVYTSQASCNYDQIAGLIRPFITLEMNEELRRPVSNAEIQAAVFQQGAFKALGVDGFPGCFFQQHWDLVGEDVCKAVKHFFENRLMLKEMNKTRITLIPKIKNLESVFIPGRAIQDNILIAHEAFHGLHLKKKGKHGIVALKLDIQKAFVEILITAFKIFGGVNKKMKEKCGGLVGSASRRANMWEKRNASCTRLSPALSNTHSCGHPSWAWSSILKGRDIIQLRARWNVGNGQDILVYEDKWIPTLLGFKVTSSSPSNSLLSHLCDLLDNHGEWNVNKLNEHCSREECKEILKIPTGACLDSIVWHYDKYGRFSVKSAYLQALNVAHEDGWHNENMIRSLALGFDPRQLGVVNFVEWWRYITNVAKQIHLCFMVEHCAIICWHVWKARNEKYYEHVDISPHQVVTRISLMLKEYSPPTTKDLLVPPPKPRASDKPQQSSWSRPPQGFIKINVDAAYVPDSGSAALAMVARNSNGQICFGYSWLCGFISFNGRGTCHQHEKLLPWEVKPVIMNIRQACFCHPDFLFNYVLREGNRVADWVAKSSLMGKCPWYWAHRPPNLLSNPEVLAAQRGQHEEIDDGGLHQMEGISFFGSELHGITGRCWRGGEMRRVEVKRQN</sequence>
<dbReference type="EMBL" id="BPVZ01000009">
    <property type="protein sequence ID" value="GKU95862.1"/>
    <property type="molecule type" value="Genomic_DNA"/>
</dbReference>
<dbReference type="SUPFAM" id="SSF56219">
    <property type="entry name" value="DNase I-like"/>
    <property type="match status" value="1"/>
</dbReference>
<accession>A0AAV5IA26</accession>
<dbReference type="Gene3D" id="3.60.10.10">
    <property type="entry name" value="Endonuclease/exonuclease/phosphatase"/>
    <property type="match status" value="1"/>
</dbReference>
<reference evidence="3 4" key="1">
    <citation type="journal article" date="2021" name="Commun. Biol.">
        <title>The genome of Shorea leprosula (Dipterocarpaceae) highlights the ecological relevance of drought in aseasonal tropical rainforests.</title>
        <authorList>
            <person name="Ng K.K.S."/>
            <person name="Kobayashi M.J."/>
            <person name="Fawcett J.A."/>
            <person name="Hatakeyama M."/>
            <person name="Paape T."/>
            <person name="Ng C.H."/>
            <person name="Ang C.C."/>
            <person name="Tnah L.H."/>
            <person name="Lee C.T."/>
            <person name="Nishiyama T."/>
            <person name="Sese J."/>
            <person name="O'Brien M.J."/>
            <person name="Copetti D."/>
            <person name="Mohd Noor M.I."/>
            <person name="Ong R.C."/>
            <person name="Putra M."/>
            <person name="Sireger I.Z."/>
            <person name="Indrioko S."/>
            <person name="Kosugi Y."/>
            <person name="Izuno A."/>
            <person name="Isagi Y."/>
            <person name="Lee S.L."/>
            <person name="Shimizu K.K."/>
        </authorList>
    </citation>
    <scope>NUCLEOTIDE SEQUENCE [LARGE SCALE GENOMIC DNA]</scope>
    <source>
        <strain evidence="3">214</strain>
    </source>
</reference>
<dbReference type="PANTHER" id="PTHR33710">
    <property type="entry name" value="BNAC02G09200D PROTEIN"/>
    <property type="match status" value="1"/>
</dbReference>
<evidence type="ECO:0000313" key="3">
    <source>
        <dbReference type="EMBL" id="GKU95862.1"/>
    </source>
</evidence>
<dbReference type="InterPro" id="IPR044730">
    <property type="entry name" value="RNase_H-like_dom_plant"/>
</dbReference>
<gene>
    <name evidence="3" type="ORF">SLEP1_g9166</name>
</gene>
<dbReference type="CDD" id="cd06222">
    <property type="entry name" value="RNase_H_like"/>
    <property type="match status" value="1"/>
</dbReference>
<proteinExistence type="predicted"/>
<evidence type="ECO:0000313" key="4">
    <source>
        <dbReference type="Proteomes" id="UP001054252"/>
    </source>
</evidence>
<keyword evidence="4" id="KW-1185">Reference proteome</keyword>